<keyword evidence="3 6" id="KW-0028">Amino-acid biosynthesis</keyword>
<dbReference type="GO" id="GO:0000105">
    <property type="term" value="P:L-histidine biosynthetic process"/>
    <property type="evidence" value="ECO:0007669"/>
    <property type="project" value="UniProtKB-UniRule"/>
</dbReference>
<organism evidence="8 9">
    <name type="scientific">Desulfurobacterium atlanticum</name>
    <dbReference type="NCBI Taxonomy" id="240169"/>
    <lineage>
        <taxon>Bacteria</taxon>
        <taxon>Pseudomonadati</taxon>
        <taxon>Aquificota</taxon>
        <taxon>Aquificia</taxon>
        <taxon>Desulfurobacteriales</taxon>
        <taxon>Desulfurobacteriaceae</taxon>
        <taxon>Desulfurobacterium</taxon>
    </lineage>
</organism>
<evidence type="ECO:0000313" key="8">
    <source>
        <dbReference type="EMBL" id="SNR65370.1"/>
    </source>
</evidence>
<dbReference type="Pfam" id="PF00475">
    <property type="entry name" value="IGPD"/>
    <property type="match status" value="1"/>
</dbReference>
<dbReference type="UniPathway" id="UPA00031">
    <property type="reaction ID" value="UER00011"/>
</dbReference>
<evidence type="ECO:0000313" key="9">
    <source>
        <dbReference type="Proteomes" id="UP000198405"/>
    </source>
</evidence>
<evidence type="ECO:0000256" key="6">
    <source>
        <dbReference type="HAMAP-Rule" id="MF_00076"/>
    </source>
</evidence>
<keyword evidence="5 6" id="KW-0456">Lyase</keyword>
<reference evidence="9" key="1">
    <citation type="submission" date="2017-06" db="EMBL/GenBank/DDBJ databases">
        <authorList>
            <person name="Varghese N."/>
            <person name="Submissions S."/>
        </authorList>
    </citation>
    <scope>NUCLEOTIDE SEQUENCE [LARGE SCALE GENOMIC DNA]</scope>
    <source>
        <strain evidence="9">DSM 15668</strain>
    </source>
</reference>
<protein>
    <recommendedName>
        <fullName evidence="2 6">Imidazoleglycerol-phosphate dehydratase</fullName>
        <shortName evidence="6">IGPD</shortName>
        <ecNumber evidence="6 7">4.2.1.19</ecNumber>
    </recommendedName>
</protein>
<proteinExistence type="inferred from homology"/>
<dbReference type="InterPro" id="IPR020565">
    <property type="entry name" value="ImidazoleglycerP_deHydtase_CS"/>
</dbReference>
<evidence type="ECO:0000256" key="7">
    <source>
        <dbReference type="RuleBase" id="RU000599"/>
    </source>
</evidence>
<comment type="catalytic activity">
    <reaction evidence="6 7">
        <text>D-erythro-1-(imidazol-4-yl)glycerol 3-phosphate = 3-(imidazol-4-yl)-2-oxopropyl phosphate + H2O</text>
        <dbReference type="Rhea" id="RHEA:11040"/>
        <dbReference type="ChEBI" id="CHEBI:15377"/>
        <dbReference type="ChEBI" id="CHEBI:57766"/>
        <dbReference type="ChEBI" id="CHEBI:58278"/>
        <dbReference type="EC" id="4.2.1.19"/>
    </reaction>
</comment>
<keyword evidence="9" id="KW-1185">Reference proteome</keyword>
<dbReference type="PANTHER" id="PTHR23133:SF2">
    <property type="entry name" value="IMIDAZOLEGLYCEROL-PHOSPHATE DEHYDRATASE"/>
    <property type="match status" value="1"/>
</dbReference>
<comment type="subcellular location">
    <subcellularLocation>
        <location evidence="6 7">Cytoplasm</location>
    </subcellularLocation>
</comment>
<dbReference type="PROSITE" id="PS00954">
    <property type="entry name" value="IGP_DEHYDRATASE_1"/>
    <property type="match status" value="1"/>
</dbReference>
<dbReference type="AlphaFoldDB" id="A0A238Y2X4"/>
<dbReference type="EC" id="4.2.1.19" evidence="6 7"/>
<evidence type="ECO:0000256" key="3">
    <source>
        <dbReference type="ARBA" id="ARBA00022605"/>
    </source>
</evidence>
<dbReference type="PANTHER" id="PTHR23133">
    <property type="entry name" value="IMIDAZOLEGLYCEROL-PHOSPHATE DEHYDRATASE HIS7"/>
    <property type="match status" value="1"/>
</dbReference>
<dbReference type="NCBIfam" id="NF002111">
    <property type="entry name" value="PRK00951.2-1"/>
    <property type="match status" value="1"/>
</dbReference>
<accession>A0A238Y2X4</accession>
<evidence type="ECO:0000256" key="4">
    <source>
        <dbReference type="ARBA" id="ARBA00023102"/>
    </source>
</evidence>
<dbReference type="InterPro" id="IPR020568">
    <property type="entry name" value="Ribosomal_Su5_D2-typ_SF"/>
</dbReference>
<dbReference type="HAMAP" id="MF_00076">
    <property type="entry name" value="HisB"/>
    <property type="match status" value="1"/>
</dbReference>
<comment type="pathway">
    <text evidence="1 6 7">Amino-acid biosynthesis; L-histidine biosynthesis; L-histidine from 5-phospho-alpha-D-ribose 1-diphosphate: step 6/9.</text>
</comment>
<dbReference type="InterPro" id="IPR038494">
    <property type="entry name" value="IGPD_sf"/>
</dbReference>
<gene>
    <name evidence="6" type="primary">hisB</name>
    <name evidence="8" type="ORF">SAMN06265340_10264</name>
</gene>
<dbReference type="Gene3D" id="3.30.230.40">
    <property type="entry name" value="Imidazole glycerol phosphate dehydratase, domain 1"/>
    <property type="match status" value="2"/>
</dbReference>
<keyword evidence="4 6" id="KW-0368">Histidine biosynthesis</keyword>
<evidence type="ECO:0000256" key="5">
    <source>
        <dbReference type="ARBA" id="ARBA00023239"/>
    </source>
</evidence>
<dbReference type="InterPro" id="IPR000807">
    <property type="entry name" value="ImidazoleglycerolP_deHydtase"/>
</dbReference>
<evidence type="ECO:0000256" key="2">
    <source>
        <dbReference type="ARBA" id="ARBA00016664"/>
    </source>
</evidence>
<dbReference type="EMBL" id="FZOB01000002">
    <property type="protein sequence ID" value="SNR65370.1"/>
    <property type="molecule type" value="Genomic_DNA"/>
</dbReference>
<dbReference type="GO" id="GO:0004424">
    <property type="term" value="F:imidazoleglycerol-phosphate dehydratase activity"/>
    <property type="evidence" value="ECO:0007669"/>
    <property type="project" value="UniProtKB-UniRule"/>
</dbReference>
<evidence type="ECO:0000256" key="1">
    <source>
        <dbReference type="ARBA" id="ARBA00005047"/>
    </source>
</evidence>
<comment type="similarity">
    <text evidence="6 7">Belongs to the imidazoleglycerol-phosphate dehydratase family.</text>
</comment>
<dbReference type="NCBIfam" id="NF002114">
    <property type="entry name" value="PRK00951.2-4"/>
    <property type="match status" value="1"/>
</dbReference>
<dbReference type="RefSeq" id="WP_089322419.1">
    <property type="nucleotide sequence ID" value="NZ_FZOB01000002.1"/>
</dbReference>
<dbReference type="GO" id="GO:0005737">
    <property type="term" value="C:cytoplasm"/>
    <property type="evidence" value="ECO:0007669"/>
    <property type="project" value="UniProtKB-SubCell"/>
</dbReference>
<dbReference type="SUPFAM" id="SSF54211">
    <property type="entry name" value="Ribosomal protein S5 domain 2-like"/>
    <property type="match status" value="2"/>
</dbReference>
<dbReference type="CDD" id="cd07914">
    <property type="entry name" value="IGPD"/>
    <property type="match status" value="1"/>
</dbReference>
<sequence length="195" mass="21970">MRTGEVKRKTGETEIKIKINLDGKGEYKVKTDIPFLTHMLELFAKHGRFDIEVWASGDVDVDHHHLIEDVGIVLGKAVGNALGDKRGINRYGSCTLPMDESLVMVAVDLSGRPYFVYNGFPEMAVLKGIEFDLWREFWKSFSFALKCNLHINLFYGLNLHHMAEGTFKAVARSLKQAVRIDPDMMGEIPSTKGVI</sequence>
<dbReference type="PROSITE" id="PS00955">
    <property type="entry name" value="IGP_DEHYDRATASE_2"/>
    <property type="match status" value="1"/>
</dbReference>
<dbReference type="FunFam" id="3.30.230.40:FF:000001">
    <property type="entry name" value="Imidazoleglycerol-phosphate dehydratase HisB"/>
    <property type="match status" value="1"/>
</dbReference>
<name>A0A238Y2X4_9BACT</name>
<keyword evidence="6" id="KW-0963">Cytoplasm</keyword>
<dbReference type="Proteomes" id="UP000198405">
    <property type="component" value="Unassembled WGS sequence"/>
</dbReference>
<dbReference type="OrthoDB" id="9790411at2"/>
<dbReference type="FunFam" id="3.30.230.40:FF:000003">
    <property type="entry name" value="Imidazoleglycerol-phosphate dehydratase HisB"/>
    <property type="match status" value="1"/>
</dbReference>